<dbReference type="InterPro" id="IPR051446">
    <property type="entry name" value="HTH_trans_reg/aminotransferase"/>
</dbReference>
<dbReference type="EMBL" id="CP051217">
    <property type="protein sequence ID" value="QJB69919.1"/>
    <property type="molecule type" value="Genomic_DNA"/>
</dbReference>
<dbReference type="SUPFAM" id="SSF46785">
    <property type="entry name" value="Winged helix' DNA-binding domain"/>
    <property type="match status" value="1"/>
</dbReference>
<accession>A0A6H2DMM5</accession>
<sequence length="137" mass="15133">MANMFEPTASEVNWVIDRTSGDFSGQIVHAVRMNIQNGRLRPSDRLPSARKLALELGVARGTVNIALDILIAEGLIEARQGSGTFVCVDAKHLRDPKMDKAQEINVAPIVIASPKVDENLDSLIDFRPCRPRSKPFR</sequence>
<dbReference type="RefSeq" id="WP_168820187.1">
    <property type="nucleotide sequence ID" value="NZ_CP051217.1"/>
</dbReference>
<keyword evidence="3" id="KW-0238">DNA-binding</keyword>
<dbReference type="CDD" id="cd07377">
    <property type="entry name" value="WHTH_GntR"/>
    <property type="match status" value="1"/>
</dbReference>
<dbReference type="Proteomes" id="UP000501600">
    <property type="component" value="Chromosome"/>
</dbReference>
<dbReference type="GO" id="GO:0003677">
    <property type="term" value="F:DNA binding"/>
    <property type="evidence" value="ECO:0007669"/>
    <property type="project" value="UniProtKB-KW"/>
</dbReference>
<evidence type="ECO:0000256" key="2">
    <source>
        <dbReference type="ARBA" id="ARBA00023015"/>
    </source>
</evidence>
<keyword evidence="4" id="KW-0804">Transcription</keyword>
<dbReference type="SMART" id="SM00345">
    <property type="entry name" value="HTH_GNTR"/>
    <property type="match status" value="1"/>
</dbReference>
<proteinExistence type="predicted"/>
<feature type="domain" description="HTH gntR-type" evidence="5">
    <location>
        <begin position="21"/>
        <end position="89"/>
    </location>
</feature>
<evidence type="ECO:0000259" key="5">
    <source>
        <dbReference type="PROSITE" id="PS50949"/>
    </source>
</evidence>
<evidence type="ECO:0000313" key="6">
    <source>
        <dbReference type="EMBL" id="QJB69919.1"/>
    </source>
</evidence>
<protein>
    <submittedName>
        <fullName evidence="6">Winged helix-turn-helix transcriptional regulator</fullName>
    </submittedName>
</protein>
<dbReference type="Pfam" id="PF00392">
    <property type="entry name" value="GntR"/>
    <property type="match status" value="1"/>
</dbReference>
<dbReference type="PANTHER" id="PTHR46577:SF1">
    <property type="entry name" value="HTH-TYPE TRANSCRIPTIONAL REGULATORY PROTEIN GABR"/>
    <property type="match status" value="1"/>
</dbReference>
<dbReference type="KEGG" id="phao:HF685_12005"/>
<evidence type="ECO:0000256" key="4">
    <source>
        <dbReference type="ARBA" id="ARBA00023163"/>
    </source>
</evidence>
<reference evidence="6 7" key="1">
    <citation type="submission" date="2020-04" db="EMBL/GenBank/DDBJ databases">
        <title>Genome sequence for Sphingorhabdus sp. strain M1.</title>
        <authorList>
            <person name="Park S.-J."/>
        </authorList>
    </citation>
    <scope>NUCLEOTIDE SEQUENCE [LARGE SCALE GENOMIC DNA]</scope>
    <source>
        <strain evidence="6 7">JK6</strain>
    </source>
</reference>
<dbReference type="Gene3D" id="1.10.10.10">
    <property type="entry name" value="Winged helix-like DNA-binding domain superfamily/Winged helix DNA-binding domain"/>
    <property type="match status" value="1"/>
</dbReference>
<dbReference type="InterPro" id="IPR000524">
    <property type="entry name" value="Tscrpt_reg_HTH_GntR"/>
</dbReference>
<name>A0A6H2DMM5_9SPHN</name>
<dbReference type="InterPro" id="IPR036390">
    <property type="entry name" value="WH_DNA-bd_sf"/>
</dbReference>
<dbReference type="InterPro" id="IPR036388">
    <property type="entry name" value="WH-like_DNA-bd_sf"/>
</dbReference>
<evidence type="ECO:0000313" key="7">
    <source>
        <dbReference type="Proteomes" id="UP000501600"/>
    </source>
</evidence>
<evidence type="ECO:0000256" key="1">
    <source>
        <dbReference type="ARBA" id="ARBA00022898"/>
    </source>
</evidence>
<dbReference type="GO" id="GO:0003700">
    <property type="term" value="F:DNA-binding transcription factor activity"/>
    <property type="evidence" value="ECO:0007669"/>
    <property type="project" value="InterPro"/>
</dbReference>
<dbReference type="PROSITE" id="PS50949">
    <property type="entry name" value="HTH_GNTR"/>
    <property type="match status" value="1"/>
</dbReference>
<keyword evidence="1" id="KW-0663">Pyridoxal phosphate</keyword>
<dbReference type="PANTHER" id="PTHR46577">
    <property type="entry name" value="HTH-TYPE TRANSCRIPTIONAL REGULATORY PROTEIN GABR"/>
    <property type="match status" value="1"/>
</dbReference>
<organism evidence="6 7">
    <name type="scientific">Parasphingorhabdus halotolerans</name>
    <dbReference type="NCBI Taxonomy" id="2725558"/>
    <lineage>
        <taxon>Bacteria</taxon>
        <taxon>Pseudomonadati</taxon>
        <taxon>Pseudomonadota</taxon>
        <taxon>Alphaproteobacteria</taxon>
        <taxon>Sphingomonadales</taxon>
        <taxon>Sphingomonadaceae</taxon>
        <taxon>Parasphingorhabdus</taxon>
    </lineage>
</organism>
<gene>
    <name evidence="6" type="ORF">HF685_12005</name>
</gene>
<evidence type="ECO:0000256" key="3">
    <source>
        <dbReference type="ARBA" id="ARBA00023125"/>
    </source>
</evidence>
<dbReference type="AlphaFoldDB" id="A0A6H2DMM5"/>
<keyword evidence="2" id="KW-0805">Transcription regulation</keyword>
<dbReference type="PRINTS" id="PR00035">
    <property type="entry name" value="HTHGNTR"/>
</dbReference>
<keyword evidence="7" id="KW-1185">Reference proteome</keyword>